<dbReference type="InterPro" id="IPR037523">
    <property type="entry name" value="VOC_core"/>
</dbReference>
<reference evidence="2 3" key="1">
    <citation type="submission" date="2020-08" db="EMBL/GenBank/DDBJ databases">
        <title>Whole genome shotgun sequence of Actinocatenispora thailandica NBRC 105041.</title>
        <authorList>
            <person name="Komaki H."/>
            <person name="Tamura T."/>
        </authorList>
    </citation>
    <scope>NUCLEOTIDE SEQUENCE [LARGE SCALE GENOMIC DNA]</scope>
    <source>
        <strain evidence="2 3">NBRC 105041</strain>
    </source>
</reference>
<evidence type="ECO:0000313" key="3">
    <source>
        <dbReference type="Proteomes" id="UP000611640"/>
    </source>
</evidence>
<keyword evidence="3" id="KW-1185">Reference proteome</keyword>
<feature type="domain" description="VOC" evidence="1">
    <location>
        <begin position="147"/>
        <end position="261"/>
    </location>
</feature>
<dbReference type="SUPFAM" id="SSF54593">
    <property type="entry name" value="Glyoxalase/Bleomycin resistance protein/Dihydroxybiphenyl dioxygenase"/>
    <property type="match status" value="2"/>
</dbReference>
<evidence type="ECO:0000259" key="1">
    <source>
        <dbReference type="PROSITE" id="PS51819"/>
    </source>
</evidence>
<name>A0A7R7DPP1_9ACTN</name>
<dbReference type="Gene3D" id="3.10.180.10">
    <property type="entry name" value="2,3-Dihydroxybiphenyl 1,2-Dioxygenase, domain 1"/>
    <property type="match status" value="2"/>
</dbReference>
<sequence length="264" mass="28224">MARREGTLMTTRTTPPNGAPCWLDLSTTDEAASRRFYTGLFGWHANEPVAEFGGYSTFDRNGAPVAGLMPAQGDNAGHDGWGIYLAAEDAAATLDAAASNGGTVASPAMRVAELGTMGLVTDPDGALIGVWQPEQHQGFVEYAVDGAPGWFELHTDRYQDVLDFYRTVFGWDTATESDTPQFRYTTMRNGEEQLAGVMDGSGMPDADKGWSVYFAADDVDATGARAVELGARLVRPAEDTPYGRLAVLDDPNGARFKLVGPNNG</sequence>
<feature type="domain" description="VOC" evidence="1">
    <location>
        <begin position="19"/>
        <end position="133"/>
    </location>
</feature>
<dbReference type="PANTHER" id="PTHR33993">
    <property type="entry name" value="GLYOXALASE-RELATED"/>
    <property type="match status" value="1"/>
</dbReference>
<dbReference type="Pfam" id="PF00903">
    <property type="entry name" value="Glyoxalase"/>
    <property type="match status" value="2"/>
</dbReference>
<dbReference type="InterPro" id="IPR029068">
    <property type="entry name" value="Glyas_Bleomycin-R_OHBP_Dase"/>
</dbReference>
<dbReference type="KEGG" id="atl:Athai_30070"/>
<dbReference type="InterPro" id="IPR004360">
    <property type="entry name" value="Glyas_Fos-R_dOase_dom"/>
</dbReference>
<dbReference type="PROSITE" id="PS51819">
    <property type="entry name" value="VOC"/>
    <property type="match status" value="2"/>
</dbReference>
<gene>
    <name evidence="2" type="ORF">Athai_30070</name>
</gene>
<dbReference type="PANTHER" id="PTHR33993:SF14">
    <property type="entry name" value="GB|AAF24581.1"/>
    <property type="match status" value="1"/>
</dbReference>
<dbReference type="InterPro" id="IPR052164">
    <property type="entry name" value="Anthracycline_SecMetBiosynth"/>
</dbReference>
<dbReference type="CDD" id="cd07247">
    <property type="entry name" value="SgaA_N_like"/>
    <property type="match status" value="2"/>
</dbReference>
<organism evidence="2 3">
    <name type="scientific">Actinocatenispora thailandica</name>
    <dbReference type="NCBI Taxonomy" id="227318"/>
    <lineage>
        <taxon>Bacteria</taxon>
        <taxon>Bacillati</taxon>
        <taxon>Actinomycetota</taxon>
        <taxon>Actinomycetes</taxon>
        <taxon>Micromonosporales</taxon>
        <taxon>Micromonosporaceae</taxon>
        <taxon>Actinocatenispora</taxon>
    </lineage>
</organism>
<dbReference type="AlphaFoldDB" id="A0A7R7DPP1"/>
<dbReference type="EMBL" id="AP023355">
    <property type="protein sequence ID" value="BCJ35504.1"/>
    <property type="molecule type" value="Genomic_DNA"/>
</dbReference>
<protein>
    <submittedName>
        <fullName evidence="2">Putative glyoxalase/bleomycin resistance protein</fullName>
    </submittedName>
</protein>
<dbReference type="Proteomes" id="UP000611640">
    <property type="component" value="Chromosome"/>
</dbReference>
<accession>A0A7R7DPP1</accession>
<evidence type="ECO:0000313" key="2">
    <source>
        <dbReference type="EMBL" id="BCJ35504.1"/>
    </source>
</evidence>
<proteinExistence type="predicted"/>